<dbReference type="PANTHER" id="PTHR43280:SF2">
    <property type="entry name" value="HTH-TYPE TRANSCRIPTIONAL REGULATOR EXSA"/>
    <property type="match status" value="1"/>
</dbReference>
<keyword evidence="3" id="KW-0804">Transcription</keyword>
<protein>
    <submittedName>
        <fullName evidence="5">Helix-turn-helix domain-containing protein</fullName>
    </submittedName>
</protein>
<keyword evidence="1" id="KW-0805">Transcription regulation</keyword>
<proteinExistence type="predicted"/>
<reference evidence="5" key="1">
    <citation type="submission" date="2020-04" db="EMBL/GenBank/DDBJ databases">
        <title>Description of Shewanella salipaludis sp. nov., isolated from a salt marsh.</title>
        <authorList>
            <person name="Park S."/>
            <person name="Yoon J.-H."/>
        </authorList>
    </citation>
    <scope>NUCLEOTIDE SEQUENCE</scope>
    <source>
        <strain evidence="5">SHSM-M6</strain>
    </source>
</reference>
<dbReference type="Gene3D" id="1.10.10.60">
    <property type="entry name" value="Homeodomain-like"/>
    <property type="match status" value="1"/>
</dbReference>
<dbReference type="RefSeq" id="WP_169564207.1">
    <property type="nucleotide sequence ID" value="NZ_JAAXYH010000006.1"/>
</dbReference>
<feature type="domain" description="HTH araC/xylS-type" evidence="4">
    <location>
        <begin position="246"/>
        <end position="344"/>
    </location>
</feature>
<evidence type="ECO:0000313" key="6">
    <source>
        <dbReference type="Proteomes" id="UP000737113"/>
    </source>
</evidence>
<keyword evidence="2" id="KW-0238">DNA-binding</keyword>
<accession>A0A972G1K6</accession>
<dbReference type="GO" id="GO:0003700">
    <property type="term" value="F:DNA-binding transcription factor activity"/>
    <property type="evidence" value="ECO:0007669"/>
    <property type="project" value="InterPro"/>
</dbReference>
<dbReference type="InterPro" id="IPR018062">
    <property type="entry name" value="HTH_AraC-typ_CS"/>
</dbReference>
<evidence type="ECO:0000256" key="1">
    <source>
        <dbReference type="ARBA" id="ARBA00023015"/>
    </source>
</evidence>
<dbReference type="PROSITE" id="PS00041">
    <property type="entry name" value="HTH_ARAC_FAMILY_1"/>
    <property type="match status" value="1"/>
</dbReference>
<dbReference type="PANTHER" id="PTHR43280">
    <property type="entry name" value="ARAC-FAMILY TRANSCRIPTIONAL REGULATOR"/>
    <property type="match status" value="1"/>
</dbReference>
<dbReference type="Proteomes" id="UP000737113">
    <property type="component" value="Unassembled WGS sequence"/>
</dbReference>
<dbReference type="PROSITE" id="PS01124">
    <property type="entry name" value="HTH_ARAC_FAMILY_2"/>
    <property type="match status" value="1"/>
</dbReference>
<dbReference type="Pfam" id="PF12833">
    <property type="entry name" value="HTH_18"/>
    <property type="match status" value="1"/>
</dbReference>
<sequence>MRRETEAKREMKIGLLIYPGCVASGLLAFAELLTVANHRAGRKHFTLCWVGDHADLAALAPASQSTIPLGLGFGPSLFSLPVDRSLASMATEKEGVDALLVPGFWASSTREVSAAIRGHRQLIQGLKQLPATTQLLAYCSGVCLLAETGKLDNRVATSTWWLADYLGVRFPGVQWHFSQTCLYRPGYASASGVNGYLPLAQALIGQQCGQDVLRDIIELMILPKPEPRSQPLAFMKLVSIEDKLIRSLILWVEQTQASQLNLSALAQALNTTERTLSRKVKDLTGHSCAQFMRLVKLHQASERLIYSRQSIAAIGEELGFSDDTAFRRSFKQVCGFTPNDYRNEFKRT</sequence>
<gene>
    <name evidence="5" type="ORF">HC757_10005</name>
</gene>
<dbReference type="InterPro" id="IPR029062">
    <property type="entry name" value="Class_I_gatase-like"/>
</dbReference>
<dbReference type="InterPro" id="IPR018060">
    <property type="entry name" value="HTH_AraC"/>
</dbReference>
<evidence type="ECO:0000313" key="5">
    <source>
        <dbReference type="EMBL" id="NMH65504.1"/>
    </source>
</evidence>
<dbReference type="EMBL" id="JAAXYH010000006">
    <property type="protein sequence ID" value="NMH65504.1"/>
    <property type="molecule type" value="Genomic_DNA"/>
</dbReference>
<evidence type="ECO:0000256" key="2">
    <source>
        <dbReference type="ARBA" id="ARBA00023125"/>
    </source>
</evidence>
<dbReference type="GO" id="GO:0043565">
    <property type="term" value="F:sequence-specific DNA binding"/>
    <property type="evidence" value="ECO:0007669"/>
    <property type="project" value="InterPro"/>
</dbReference>
<dbReference type="SMART" id="SM00342">
    <property type="entry name" value="HTH_ARAC"/>
    <property type="match status" value="1"/>
</dbReference>
<dbReference type="InterPro" id="IPR009057">
    <property type="entry name" value="Homeodomain-like_sf"/>
</dbReference>
<comment type="caution">
    <text evidence="5">The sequence shown here is derived from an EMBL/GenBank/DDBJ whole genome shotgun (WGS) entry which is preliminary data.</text>
</comment>
<dbReference type="SUPFAM" id="SSF46689">
    <property type="entry name" value="Homeodomain-like"/>
    <property type="match status" value="1"/>
</dbReference>
<keyword evidence="6" id="KW-1185">Reference proteome</keyword>
<dbReference type="AlphaFoldDB" id="A0A972G1K6"/>
<dbReference type="Gene3D" id="3.40.50.880">
    <property type="match status" value="1"/>
</dbReference>
<dbReference type="SUPFAM" id="SSF52317">
    <property type="entry name" value="Class I glutamine amidotransferase-like"/>
    <property type="match status" value="1"/>
</dbReference>
<organism evidence="5 6">
    <name type="scientific">Shewanella salipaludis</name>
    <dbReference type="NCBI Taxonomy" id="2723052"/>
    <lineage>
        <taxon>Bacteria</taxon>
        <taxon>Pseudomonadati</taxon>
        <taxon>Pseudomonadota</taxon>
        <taxon>Gammaproteobacteria</taxon>
        <taxon>Alteromonadales</taxon>
        <taxon>Shewanellaceae</taxon>
        <taxon>Shewanella</taxon>
    </lineage>
</organism>
<name>A0A972G1K6_9GAMM</name>
<evidence type="ECO:0000259" key="4">
    <source>
        <dbReference type="PROSITE" id="PS01124"/>
    </source>
</evidence>
<evidence type="ECO:0000256" key="3">
    <source>
        <dbReference type="ARBA" id="ARBA00023163"/>
    </source>
</evidence>